<dbReference type="PANTHER" id="PTHR45661">
    <property type="entry name" value="SURFACE ANTIGEN"/>
    <property type="match status" value="1"/>
</dbReference>
<dbReference type="PANTHER" id="PTHR45661:SF3">
    <property type="entry name" value="IG-LIKE DOMAIN-CONTAINING PROTEIN"/>
    <property type="match status" value="1"/>
</dbReference>
<dbReference type="Proteomes" id="UP001165122">
    <property type="component" value="Unassembled WGS sequence"/>
</dbReference>
<comment type="caution">
    <text evidence="1">The sequence shown here is derived from an EMBL/GenBank/DDBJ whole genome shotgun (WGS) entry which is preliminary data.</text>
</comment>
<evidence type="ECO:0000313" key="1">
    <source>
        <dbReference type="EMBL" id="GMI18744.1"/>
    </source>
</evidence>
<accession>A0A9W7FTD0</accession>
<organism evidence="1 2">
    <name type="scientific">Triparma laevis f. longispina</name>
    <dbReference type="NCBI Taxonomy" id="1714387"/>
    <lineage>
        <taxon>Eukaryota</taxon>
        <taxon>Sar</taxon>
        <taxon>Stramenopiles</taxon>
        <taxon>Ochrophyta</taxon>
        <taxon>Bolidophyceae</taxon>
        <taxon>Parmales</taxon>
        <taxon>Triparmaceae</taxon>
        <taxon>Triparma</taxon>
    </lineage>
</organism>
<dbReference type="InterPro" id="IPR053139">
    <property type="entry name" value="Surface_bspA-like"/>
</dbReference>
<keyword evidence="2" id="KW-1185">Reference proteome</keyword>
<gene>
    <name evidence="1" type="ORF">TrLO_g14367</name>
</gene>
<proteinExistence type="predicted"/>
<dbReference type="SUPFAM" id="SSF52058">
    <property type="entry name" value="L domain-like"/>
    <property type="match status" value="1"/>
</dbReference>
<dbReference type="Pfam" id="PF13306">
    <property type="entry name" value="LRR_5"/>
    <property type="match status" value="1"/>
</dbReference>
<sequence>MFTEVFVRLPVGLVMEDTLMTLRLATKAWKRVVDTFIDEGMKSGVMIVHGEWDLRARVVFLLNITKVGDYACYLAVNVVVVDLPEGVKIIGHGALWACTSLTAVSFPATLTSIGSWAFYACTILENVDLLHTNLQELGEHAFYECFHLKSMTILDLLQTNGYKPFRGCFHVAPFKSRVTSKVVAYLRSKQNN</sequence>
<evidence type="ECO:0000313" key="2">
    <source>
        <dbReference type="Proteomes" id="UP001165122"/>
    </source>
</evidence>
<dbReference type="InterPro" id="IPR032675">
    <property type="entry name" value="LRR_dom_sf"/>
</dbReference>
<dbReference type="OrthoDB" id="411641at2759"/>
<dbReference type="EMBL" id="BRXW01000345">
    <property type="protein sequence ID" value="GMI18744.1"/>
    <property type="molecule type" value="Genomic_DNA"/>
</dbReference>
<reference evidence="2" key="1">
    <citation type="journal article" date="2023" name="Commun. Biol.">
        <title>Genome analysis of Parmales, the sister group of diatoms, reveals the evolutionary specialization of diatoms from phago-mixotrophs to photoautotrophs.</title>
        <authorList>
            <person name="Ban H."/>
            <person name="Sato S."/>
            <person name="Yoshikawa S."/>
            <person name="Yamada K."/>
            <person name="Nakamura Y."/>
            <person name="Ichinomiya M."/>
            <person name="Sato N."/>
            <person name="Blanc-Mathieu R."/>
            <person name="Endo H."/>
            <person name="Kuwata A."/>
            <person name="Ogata H."/>
        </authorList>
    </citation>
    <scope>NUCLEOTIDE SEQUENCE [LARGE SCALE GENOMIC DNA]</scope>
    <source>
        <strain evidence="2">NIES 3700</strain>
    </source>
</reference>
<name>A0A9W7FTD0_9STRA</name>
<dbReference type="AlphaFoldDB" id="A0A9W7FTD0"/>
<protein>
    <submittedName>
        <fullName evidence="1">Uncharacterized protein</fullName>
    </submittedName>
</protein>
<dbReference type="InterPro" id="IPR026906">
    <property type="entry name" value="LRR_5"/>
</dbReference>
<dbReference type="Gene3D" id="3.80.10.10">
    <property type="entry name" value="Ribonuclease Inhibitor"/>
    <property type="match status" value="1"/>
</dbReference>